<dbReference type="PIRSF" id="PIRSF036625">
    <property type="entry name" value="GAF_ANTAR"/>
    <property type="match status" value="1"/>
</dbReference>
<evidence type="ECO:0000313" key="4">
    <source>
        <dbReference type="EMBL" id="MFC3965015.1"/>
    </source>
</evidence>
<dbReference type="Gene3D" id="1.10.10.10">
    <property type="entry name" value="Winged helix-like DNA-binding domain superfamily/Winged helix DNA-binding domain"/>
    <property type="match status" value="1"/>
</dbReference>
<dbReference type="InterPro" id="IPR005561">
    <property type="entry name" value="ANTAR"/>
</dbReference>
<dbReference type="InterPro" id="IPR036388">
    <property type="entry name" value="WH-like_DNA-bd_sf"/>
</dbReference>
<dbReference type="EMBL" id="JBHSAX010000019">
    <property type="protein sequence ID" value="MFC3965015.1"/>
    <property type="molecule type" value="Genomic_DNA"/>
</dbReference>
<evidence type="ECO:0000256" key="1">
    <source>
        <dbReference type="ARBA" id="ARBA00023015"/>
    </source>
</evidence>
<dbReference type="Gene3D" id="3.30.450.40">
    <property type="match status" value="1"/>
</dbReference>
<dbReference type="InterPro" id="IPR029016">
    <property type="entry name" value="GAF-like_dom_sf"/>
</dbReference>
<sequence length="250" mass="26336">MAPDDPRDEGTVATDLAAEQIAAAFARMSGLFLTAETVETALAMITALAREMVPHTAGAGLTLVAAAGERTSAAATDEVVRRADALQYELGAGPCLTAWADRVVVRIDDLDTDERWPVWGRSAVELGLRSTLSAPLVTGGSALGAMKVYATEPFAYGSREKNILAMFAAQAALLLAHRIAAADAEQVSARIAASLRGREAVALAKSIVMARDGVDERAAFLILAAAARRQRSTVLQVAERLVASTAHRRR</sequence>
<dbReference type="SMART" id="SM00065">
    <property type="entry name" value="GAF"/>
    <property type="match status" value="1"/>
</dbReference>
<dbReference type="RefSeq" id="WP_378614777.1">
    <property type="nucleotide sequence ID" value="NZ_JBHSAX010000019.1"/>
</dbReference>
<keyword evidence="5" id="KW-1185">Reference proteome</keyword>
<evidence type="ECO:0000259" key="3">
    <source>
        <dbReference type="PROSITE" id="PS50921"/>
    </source>
</evidence>
<proteinExistence type="predicted"/>
<dbReference type="Proteomes" id="UP001595696">
    <property type="component" value="Unassembled WGS sequence"/>
</dbReference>
<evidence type="ECO:0000313" key="5">
    <source>
        <dbReference type="Proteomes" id="UP001595696"/>
    </source>
</evidence>
<reference evidence="5" key="1">
    <citation type="journal article" date="2019" name="Int. J. Syst. Evol. Microbiol.">
        <title>The Global Catalogue of Microorganisms (GCM) 10K type strain sequencing project: providing services to taxonomists for standard genome sequencing and annotation.</title>
        <authorList>
            <consortium name="The Broad Institute Genomics Platform"/>
            <consortium name="The Broad Institute Genome Sequencing Center for Infectious Disease"/>
            <person name="Wu L."/>
            <person name="Ma J."/>
        </authorList>
    </citation>
    <scope>NUCLEOTIDE SEQUENCE [LARGE SCALE GENOMIC DNA]</scope>
    <source>
        <strain evidence="5">CGMCC 4.7330</strain>
    </source>
</reference>
<dbReference type="Pfam" id="PF13185">
    <property type="entry name" value="GAF_2"/>
    <property type="match status" value="1"/>
</dbReference>
<keyword evidence="2" id="KW-0804">Transcription</keyword>
<dbReference type="InterPro" id="IPR003018">
    <property type="entry name" value="GAF"/>
</dbReference>
<accession>A0ABV8DYN7</accession>
<dbReference type="PROSITE" id="PS50921">
    <property type="entry name" value="ANTAR"/>
    <property type="match status" value="1"/>
</dbReference>
<feature type="domain" description="ANTAR" evidence="3">
    <location>
        <begin position="181"/>
        <end position="242"/>
    </location>
</feature>
<dbReference type="Pfam" id="PF03861">
    <property type="entry name" value="ANTAR"/>
    <property type="match status" value="1"/>
</dbReference>
<organism evidence="4 5">
    <name type="scientific">Nocardia jiangsuensis</name>
    <dbReference type="NCBI Taxonomy" id="1691563"/>
    <lineage>
        <taxon>Bacteria</taxon>
        <taxon>Bacillati</taxon>
        <taxon>Actinomycetota</taxon>
        <taxon>Actinomycetes</taxon>
        <taxon>Mycobacteriales</taxon>
        <taxon>Nocardiaceae</taxon>
        <taxon>Nocardia</taxon>
    </lineage>
</organism>
<evidence type="ECO:0000256" key="2">
    <source>
        <dbReference type="ARBA" id="ARBA00023163"/>
    </source>
</evidence>
<gene>
    <name evidence="4" type="ORF">ACFO0B_23765</name>
</gene>
<keyword evidence="1" id="KW-0805">Transcription regulation</keyword>
<name>A0ABV8DYN7_9NOCA</name>
<comment type="caution">
    <text evidence="4">The sequence shown here is derived from an EMBL/GenBank/DDBJ whole genome shotgun (WGS) entry which is preliminary data.</text>
</comment>
<dbReference type="SUPFAM" id="SSF55781">
    <property type="entry name" value="GAF domain-like"/>
    <property type="match status" value="1"/>
</dbReference>
<dbReference type="SMART" id="SM01012">
    <property type="entry name" value="ANTAR"/>
    <property type="match status" value="1"/>
</dbReference>
<protein>
    <submittedName>
        <fullName evidence="4">GAF domain-containing protein</fullName>
    </submittedName>
</protein>
<dbReference type="InterPro" id="IPR012074">
    <property type="entry name" value="GAF_ANTAR"/>
</dbReference>